<accession>A0A8X6L7Y6</accession>
<dbReference type="AlphaFoldDB" id="A0A8X6L7Y6"/>
<organism evidence="2 3">
    <name type="scientific">Trichonephila clavata</name>
    <name type="common">Joro spider</name>
    <name type="synonym">Nephila clavata</name>
    <dbReference type="NCBI Taxonomy" id="2740835"/>
    <lineage>
        <taxon>Eukaryota</taxon>
        <taxon>Metazoa</taxon>
        <taxon>Ecdysozoa</taxon>
        <taxon>Arthropoda</taxon>
        <taxon>Chelicerata</taxon>
        <taxon>Arachnida</taxon>
        <taxon>Araneae</taxon>
        <taxon>Araneomorphae</taxon>
        <taxon>Entelegynae</taxon>
        <taxon>Araneoidea</taxon>
        <taxon>Nephilidae</taxon>
        <taxon>Trichonephila</taxon>
    </lineage>
</organism>
<protein>
    <submittedName>
        <fullName evidence="2">Sodium-dependent multivitamin transporter</fullName>
    </submittedName>
</protein>
<reference evidence="2" key="1">
    <citation type="submission" date="2020-07" db="EMBL/GenBank/DDBJ databases">
        <title>Multicomponent nature underlies the extraordinary mechanical properties of spider dragline silk.</title>
        <authorList>
            <person name="Kono N."/>
            <person name="Nakamura H."/>
            <person name="Mori M."/>
            <person name="Yoshida Y."/>
            <person name="Ohtoshi R."/>
            <person name="Malay A.D."/>
            <person name="Moran D.A.P."/>
            <person name="Tomita M."/>
            <person name="Numata K."/>
            <person name="Arakawa K."/>
        </authorList>
    </citation>
    <scope>NUCLEOTIDE SEQUENCE</scope>
</reference>
<feature type="transmembrane region" description="Helical" evidence="1">
    <location>
        <begin position="83"/>
        <end position="105"/>
    </location>
</feature>
<keyword evidence="1" id="KW-0472">Membrane</keyword>
<dbReference type="Proteomes" id="UP000887116">
    <property type="component" value="Unassembled WGS sequence"/>
</dbReference>
<dbReference type="EMBL" id="BMAO01025058">
    <property type="protein sequence ID" value="GFQ99844.1"/>
    <property type="molecule type" value="Genomic_DNA"/>
</dbReference>
<evidence type="ECO:0000313" key="2">
    <source>
        <dbReference type="EMBL" id="GFQ99844.1"/>
    </source>
</evidence>
<evidence type="ECO:0000313" key="3">
    <source>
        <dbReference type="Proteomes" id="UP000887116"/>
    </source>
</evidence>
<sequence>MIGYISSICFSLTIGIMGVLKVQKPLSYHLSTDACPGSNFSLILNYSTSAYLDQVTYKSWNISSHTFTQKHEEYVFPLLKLSYMWYAGVGFFTCFVVGLFASAICGKKEYVNSVLLSPVARFWIPEKDTPEVS</sequence>
<evidence type="ECO:0000256" key="1">
    <source>
        <dbReference type="SAM" id="Phobius"/>
    </source>
</evidence>
<keyword evidence="1" id="KW-1133">Transmembrane helix</keyword>
<gene>
    <name evidence="2" type="primary">CG32669_2</name>
    <name evidence="2" type="ORF">TNCT_23011</name>
</gene>
<comment type="caution">
    <text evidence="2">The sequence shown here is derived from an EMBL/GenBank/DDBJ whole genome shotgun (WGS) entry which is preliminary data.</text>
</comment>
<dbReference type="OrthoDB" id="6450305at2759"/>
<keyword evidence="1" id="KW-0812">Transmembrane</keyword>
<keyword evidence="3" id="KW-1185">Reference proteome</keyword>
<proteinExistence type="predicted"/>
<name>A0A8X6L7Y6_TRICU</name>